<organism evidence="7 8">
    <name type="scientific">Selenomonas ruminantium subsp. lactilytica (strain NBRC 103574 / TAM6421)</name>
    <dbReference type="NCBI Taxonomy" id="927704"/>
    <lineage>
        <taxon>Bacteria</taxon>
        <taxon>Bacillati</taxon>
        <taxon>Bacillota</taxon>
        <taxon>Negativicutes</taxon>
        <taxon>Selenomonadales</taxon>
        <taxon>Selenomonadaceae</taxon>
        <taxon>Selenomonas</taxon>
    </lineage>
</organism>
<dbReference type="InterPro" id="IPR036162">
    <property type="entry name" value="Resolvase-like_N_sf"/>
</dbReference>
<keyword evidence="1" id="KW-0229">DNA integration</keyword>
<feature type="domain" description="Resolvase/invertase-type recombinase catalytic" evidence="6">
    <location>
        <begin position="1"/>
        <end position="138"/>
    </location>
</feature>
<dbReference type="KEGG" id="sri:SELR_pSRC600220"/>
<dbReference type="GO" id="GO:0015074">
    <property type="term" value="P:DNA integration"/>
    <property type="evidence" value="ECO:0007669"/>
    <property type="project" value="UniProtKB-KW"/>
</dbReference>
<evidence type="ECO:0000313" key="7">
    <source>
        <dbReference type="EMBL" id="BAL84774.1"/>
    </source>
</evidence>
<dbReference type="OrthoDB" id="9797501at2"/>
<dbReference type="PATRIC" id="fig|927704.6.peg.3585"/>
<keyword evidence="7" id="KW-0614">Plasmid</keyword>
<dbReference type="PROSITE" id="PS00398">
    <property type="entry name" value="RECOMBINASES_2"/>
    <property type="match status" value="1"/>
</dbReference>
<dbReference type="InterPro" id="IPR006119">
    <property type="entry name" value="Resolv_N"/>
</dbReference>
<dbReference type="SUPFAM" id="SSF53041">
    <property type="entry name" value="Resolvase-like"/>
    <property type="match status" value="1"/>
</dbReference>
<dbReference type="InterPro" id="IPR050639">
    <property type="entry name" value="SSR_resolvase"/>
</dbReference>
<dbReference type="GeneID" id="61463269"/>
<protein>
    <submittedName>
        <fullName evidence="7">Putative DNA-invertase</fullName>
    </submittedName>
</protein>
<evidence type="ECO:0000313" key="8">
    <source>
        <dbReference type="Proteomes" id="UP000007887"/>
    </source>
</evidence>
<dbReference type="CDD" id="cd03768">
    <property type="entry name" value="SR_ResInv"/>
    <property type="match status" value="1"/>
</dbReference>
<dbReference type="Pfam" id="PF00239">
    <property type="entry name" value="Resolvase"/>
    <property type="match status" value="1"/>
</dbReference>
<name>I0GVI7_SELRL</name>
<evidence type="ECO:0000256" key="2">
    <source>
        <dbReference type="ARBA" id="ARBA00023125"/>
    </source>
</evidence>
<evidence type="ECO:0000256" key="3">
    <source>
        <dbReference type="ARBA" id="ARBA00023172"/>
    </source>
</evidence>
<dbReference type="PROSITE" id="PS51736">
    <property type="entry name" value="RECOMBINASES_3"/>
    <property type="match status" value="1"/>
</dbReference>
<evidence type="ECO:0000259" key="6">
    <source>
        <dbReference type="PROSITE" id="PS51736"/>
    </source>
</evidence>
<sequence length="229" mass="25608">MFYGYARVSTRGQVKGNSLAEQRQQLMDRGCDEVIEEQYTGTTTERPQLDALLARLNIGDTLMVTKLDRLARSATEGATLIKELTDKGIRVNILNMGEVDERPQGRLMLHILLAFAEFERDMIVERTQAGKAIARTKAGFREGRPPIDKARKEAAVDMILKGEKSYKEAAAAVGISKSTLIRAVRAKKAEVSAAPDSFYSDSNIRYLERKLEDYKAGKTKLAEHELIEE</sequence>
<evidence type="ECO:0000256" key="5">
    <source>
        <dbReference type="PROSITE-ProRule" id="PRU10137"/>
    </source>
</evidence>
<dbReference type="Proteomes" id="UP000007887">
    <property type="component" value="Plasmid pSRC6"/>
</dbReference>
<dbReference type="GO" id="GO:0000150">
    <property type="term" value="F:DNA strand exchange activity"/>
    <property type="evidence" value="ECO:0007669"/>
    <property type="project" value="InterPro"/>
</dbReference>
<accession>I0GVI7</accession>
<evidence type="ECO:0000256" key="4">
    <source>
        <dbReference type="PIRSR" id="PIRSR606118-50"/>
    </source>
</evidence>
<reference evidence="7 8" key="1">
    <citation type="submission" date="2011-10" db="EMBL/GenBank/DDBJ databases">
        <title>Whole genome sequence of Selenomonas ruminantium subsp. lactilytica TAM6421.</title>
        <authorList>
            <person name="Oguchi A."/>
            <person name="Ankai A."/>
            <person name="Kaneko J."/>
            <person name="Yamada-Narita S."/>
            <person name="Fukui S."/>
            <person name="Takahashi M."/>
            <person name="Onodera T."/>
            <person name="Kojima S."/>
            <person name="Fushimi T."/>
            <person name="Abe N."/>
            <person name="Kamio Y."/>
            <person name="Yamazaki S."/>
            <person name="Fujita N."/>
        </authorList>
    </citation>
    <scope>NUCLEOTIDE SEQUENCE [LARGE SCALE GENOMIC DNA]</scope>
    <source>
        <strain evidence="8">NBRC 103574 / TAM6421</strain>
        <plasmid evidence="7 8">pSRC6</plasmid>
    </source>
</reference>
<gene>
    <name evidence="7" type="ordered locus">SELR_pSRC600220</name>
</gene>
<dbReference type="GO" id="GO:0003677">
    <property type="term" value="F:DNA binding"/>
    <property type="evidence" value="ECO:0007669"/>
    <property type="project" value="UniProtKB-KW"/>
</dbReference>
<geneLocation type="plasmid" evidence="7 8">
    <name>pSRC6</name>
</geneLocation>
<evidence type="ECO:0000256" key="1">
    <source>
        <dbReference type="ARBA" id="ARBA00022908"/>
    </source>
</evidence>
<dbReference type="SMART" id="SM00857">
    <property type="entry name" value="Resolvase"/>
    <property type="match status" value="1"/>
</dbReference>
<dbReference type="PROSITE" id="PS00397">
    <property type="entry name" value="RECOMBINASES_1"/>
    <property type="match status" value="1"/>
</dbReference>
<dbReference type="PANTHER" id="PTHR30461:SF2">
    <property type="entry name" value="SERINE RECOMBINASE PINE-RELATED"/>
    <property type="match status" value="1"/>
</dbReference>
<proteinExistence type="predicted"/>
<dbReference type="PANTHER" id="PTHR30461">
    <property type="entry name" value="DNA-INVERTASE FROM LAMBDOID PROPHAGE"/>
    <property type="match status" value="1"/>
</dbReference>
<dbReference type="EMBL" id="AP012295">
    <property type="protein sequence ID" value="BAL84774.1"/>
    <property type="molecule type" value="Genomic_DNA"/>
</dbReference>
<dbReference type="AlphaFoldDB" id="I0GVI7"/>
<keyword evidence="3" id="KW-0233">DNA recombination</keyword>
<dbReference type="Gene3D" id="3.40.50.1390">
    <property type="entry name" value="Resolvase, N-terminal catalytic domain"/>
    <property type="match status" value="1"/>
</dbReference>
<dbReference type="HOGENOM" id="CLU_010686_8_3_9"/>
<dbReference type="InterPro" id="IPR006118">
    <property type="entry name" value="Recombinase_CS"/>
</dbReference>
<feature type="active site" description="O-(5'-phospho-DNA)-serine intermediate" evidence="4 5">
    <location>
        <position position="9"/>
    </location>
</feature>
<keyword evidence="2" id="KW-0238">DNA-binding</keyword>
<dbReference type="RefSeq" id="WP_014426074.1">
    <property type="nucleotide sequence ID" value="NC_017070.1"/>
</dbReference>